<dbReference type="CDD" id="cd08417">
    <property type="entry name" value="PBP2_Nitroaromatics_like"/>
    <property type="match status" value="1"/>
</dbReference>
<dbReference type="InterPro" id="IPR036390">
    <property type="entry name" value="WH_DNA-bd_sf"/>
</dbReference>
<keyword evidence="4" id="KW-0804">Transcription</keyword>
<sequence length="379" mass="41887">MPPITCDEAKLSRPFCRNSSQAISAMASSLEAWAAEVGACMLRHPIVGDAASVESAYDLIKSIVFIEYITVNDIDALRLRRLDLNSLAALHALLSTRSVSLSAERLCLGQPAVSHILKRLREQCGDPLLCRDGRRMALTPYAEALLPRLEAWLAQAQDLLAPQPFDPLRLEGAYRLAMPDLLEAALLPSLIEALQAQAPRLCLQVLAMPASEVPAALDERRIDGAVGHFPQLPERLSRRALFQSRFVCVHHADRLTLPARLDAAQLAEPPHLYTSYIGNDASMVDDYLRARGCERRVIASTASLLAIPLLLERLPAVAVLPELITPVLRRGDGGLRWGRLDDAELAITVEHAWHPRRDADPARIFMDALLWRQGEAWRA</sequence>
<dbReference type="PANTHER" id="PTHR30118:SF15">
    <property type="entry name" value="TRANSCRIPTIONAL REGULATORY PROTEIN"/>
    <property type="match status" value="1"/>
</dbReference>
<dbReference type="Gene3D" id="1.10.10.10">
    <property type="entry name" value="Winged helix-like DNA-binding domain superfamily/Winged helix DNA-binding domain"/>
    <property type="match status" value="1"/>
</dbReference>
<dbReference type="InterPro" id="IPR037402">
    <property type="entry name" value="YidZ_PBP2"/>
</dbReference>
<dbReference type="InterPro" id="IPR036388">
    <property type="entry name" value="WH-like_DNA-bd_sf"/>
</dbReference>
<keyword evidence="7" id="KW-1185">Reference proteome</keyword>
<evidence type="ECO:0000256" key="1">
    <source>
        <dbReference type="ARBA" id="ARBA00009437"/>
    </source>
</evidence>
<keyword evidence="3" id="KW-0238">DNA-binding</keyword>
<accession>A0A2S5DIB2</accession>
<proteinExistence type="inferred from homology"/>
<comment type="similarity">
    <text evidence="1">Belongs to the LysR transcriptional regulatory family.</text>
</comment>
<evidence type="ECO:0000313" key="7">
    <source>
        <dbReference type="Proteomes" id="UP000237082"/>
    </source>
</evidence>
<dbReference type="PANTHER" id="PTHR30118">
    <property type="entry name" value="HTH-TYPE TRANSCRIPTIONAL REGULATOR LEUO-RELATED"/>
    <property type="match status" value="1"/>
</dbReference>
<dbReference type="PROSITE" id="PS50931">
    <property type="entry name" value="HTH_LYSR"/>
    <property type="match status" value="1"/>
</dbReference>
<reference evidence="7" key="1">
    <citation type="submission" date="2018-02" db="EMBL/GenBank/DDBJ databases">
        <authorList>
            <person name="O'Hara-Hanley K."/>
            <person name="Soby S."/>
        </authorList>
    </citation>
    <scope>NUCLEOTIDE SEQUENCE [LARGE SCALE GENOMIC DNA]</scope>
    <source>
        <strain evidence="7">MWU14-2602</strain>
    </source>
</reference>
<evidence type="ECO:0000313" key="6">
    <source>
        <dbReference type="EMBL" id="POZ62825.1"/>
    </source>
</evidence>
<evidence type="ECO:0000256" key="3">
    <source>
        <dbReference type="ARBA" id="ARBA00023125"/>
    </source>
</evidence>
<dbReference type="Pfam" id="PF00126">
    <property type="entry name" value="HTH_1"/>
    <property type="match status" value="1"/>
</dbReference>
<evidence type="ECO:0000256" key="4">
    <source>
        <dbReference type="ARBA" id="ARBA00023163"/>
    </source>
</evidence>
<dbReference type="Gene3D" id="3.40.190.10">
    <property type="entry name" value="Periplasmic binding protein-like II"/>
    <property type="match status" value="2"/>
</dbReference>
<comment type="caution">
    <text evidence="6">The sequence shown here is derived from an EMBL/GenBank/DDBJ whole genome shotgun (WGS) entry which is preliminary data.</text>
</comment>
<evidence type="ECO:0000256" key="2">
    <source>
        <dbReference type="ARBA" id="ARBA00023015"/>
    </source>
</evidence>
<feature type="domain" description="HTH lysR-type" evidence="5">
    <location>
        <begin position="82"/>
        <end position="139"/>
    </location>
</feature>
<dbReference type="GO" id="GO:0003677">
    <property type="term" value="F:DNA binding"/>
    <property type="evidence" value="ECO:0007669"/>
    <property type="project" value="UniProtKB-KW"/>
</dbReference>
<dbReference type="GO" id="GO:0003700">
    <property type="term" value="F:DNA-binding transcription factor activity"/>
    <property type="evidence" value="ECO:0007669"/>
    <property type="project" value="InterPro"/>
</dbReference>
<name>A0A2S5DIB2_9NEIS</name>
<evidence type="ECO:0000259" key="5">
    <source>
        <dbReference type="PROSITE" id="PS50931"/>
    </source>
</evidence>
<dbReference type="SUPFAM" id="SSF46785">
    <property type="entry name" value="Winged helix' DNA-binding domain"/>
    <property type="match status" value="1"/>
</dbReference>
<gene>
    <name evidence="6" type="ORF">C2I19_06340</name>
</gene>
<dbReference type="EMBL" id="PQWB01000022">
    <property type="protein sequence ID" value="POZ62825.1"/>
    <property type="molecule type" value="Genomic_DNA"/>
</dbReference>
<organism evidence="6 7">
    <name type="scientific">Chromobacterium alticapitis</name>
    <dbReference type="NCBI Taxonomy" id="2073169"/>
    <lineage>
        <taxon>Bacteria</taxon>
        <taxon>Pseudomonadati</taxon>
        <taxon>Pseudomonadota</taxon>
        <taxon>Betaproteobacteria</taxon>
        <taxon>Neisseriales</taxon>
        <taxon>Chromobacteriaceae</taxon>
        <taxon>Chromobacterium</taxon>
    </lineage>
</organism>
<dbReference type="InterPro" id="IPR050389">
    <property type="entry name" value="LysR-type_TF"/>
</dbReference>
<dbReference type="Pfam" id="PF03466">
    <property type="entry name" value="LysR_substrate"/>
    <property type="match status" value="1"/>
</dbReference>
<dbReference type="InterPro" id="IPR000847">
    <property type="entry name" value="LysR_HTH_N"/>
</dbReference>
<protein>
    <submittedName>
        <fullName evidence="6">LysR family transcriptional regulator</fullName>
    </submittedName>
</protein>
<dbReference type="Proteomes" id="UP000237082">
    <property type="component" value="Unassembled WGS sequence"/>
</dbReference>
<dbReference type="SUPFAM" id="SSF53850">
    <property type="entry name" value="Periplasmic binding protein-like II"/>
    <property type="match status" value="1"/>
</dbReference>
<keyword evidence="2" id="KW-0805">Transcription regulation</keyword>
<dbReference type="AlphaFoldDB" id="A0A2S5DIB2"/>
<dbReference type="InterPro" id="IPR005119">
    <property type="entry name" value="LysR_subst-bd"/>
</dbReference>